<feature type="transmembrane region" description="Helical" evidence="1">
    <location>
        <begin position="114"/>
        <end position="139"/>
    </location>
</feature>
<feature type="transmembrane region" description="Helical" evidence="1">
    <location>
        <begin position="61"/>
        <end position="84"/>
    </location>
</feature>
<keyword evidence="1" id="KW-0472">Membrane</keyword>
<dbReference type="Pfam" id="PF07670">
    <property type="entry name" value="Gate"/>
    <property type="match status" value="1"/>
</dbReference>
<dbReference type="STRING" id="373903.Hore_08280"/>
<dbReference type="eggNOG" id="COG3366">
    <property type="taxonomic scope" value="Bacteria"/>
</dbReference>
<feature type="domain" description="Nucleoside transporter/FeoB GTPase Gate" evidence="2">
    <location>
        <begin position="18"/>
        <end position="108"/>
    </location>
</feature>
<dbReference type="HOGENOM" id="CLU_1682808_0_0_9"/>
<dbReference type="Proteomes" id="UP000000719">
    <property type="component" value="Chromosome"/>
</dbReference>
<sequence>MDWNGFINEAVTGSVDMVIKIVMIIFPLFIGIEIIEEAGIIKKISKVFKSTLKHFELPETASLPIIVGQSFGLLYGAGLILRYVDDNNFTYKEVTTISVLFAVCHAVFEDTLLFVAIGGNGFIILGMRILLALGVTYLYGKIKKQTKQVYYI</sequence>
<evidence type="ECO:0000259" key="2">
    <source>
        <dbReference type="Pfam" id="PF07670"/>
    </source>
</evidence>
<keyword evidence="4" id="KW-1185">Reference proteome</keyword>
<dbReference type="AlphaFoldDB" id="B8CWB6"/>
<reference evidence="3 4" key="1">
    <citation type="journal article" date="2009" name="PLoS ONE">
        <title>Genome analysis of the anaerobic thermohalophilic bacterium Halothermothrix orenii.</title>
        <authorList>
            <person name="Mavromatis K."/>
            <person name="Ivanova N."/>
            <person name="Anderson I."/>
            <person name="Lykidis A."/>
            <person name="Hooper S.D."/>
            <person name="Sun H."/>
            <person name="Kunin V."/>
            <person name="Lapidus A."/>
            <person name="Hugenholtz P."/>
            <person name="Patel B."/>
            <person name="Kyrpides N.C."/>
        </authorList>
    </citation>
    <scope>NUCLEOTIDE SEQUENCE [LARGE SCALE GENOMIC DNA]</scope>
    <source>
        <strain evidence="4">H 168 / OCM 544 / DSM 9562</strain>
    </source>
</reference>
<dbReference type="RefSeq" id="WP_012635773.1">
    <property type="nucleotide sequence ID" value="NC_011899.1"/>
</dbReference>
<accession>B8CWB6</accession>
<dbReference type="OrthoDB" id="9779080at2"/>
<gene>
    <name evidence="3" type="ordered locus">Hore_08280</name>
</gene>
<evidence type="ECO:0000256" key="1">
    <source>
        <dbReference type="SAM" id="Phobius"/>
    </source>
</evidence>
<evidence type="ECO:0000313" key="4">
    <source>
        <dbReference type="Proteomes" id="UP000000719"/>
    </source>
</evidence>
<evidence type="ECO:0000313" key="3">
    <source>
        <dbReference type="EMBL" id="ACL69585.1"/>
    </source>
</evidence>
<organism evidence="3 4">
    <name type="scientific">Halothermothrix orenii (strain H 168 / OCM 544 / DSM 9562)</name>
    <dbReference type="NCBI Taxonomy" id="373903"/>
    <lineage>
        <taxon>Bacteria</taxon>
        <taxon>Bacillati</taxon>
        <taxon>Bacillota</taxon>
        <taxon>Clostridia</taxon>
        <taxon>Halanaerobiales</taxon>
        <taxon>Halothermotrichaceae</taxon>
        <taxon>Halothermothrix</taxon>
    </lineage>
</organism>
<feature type="transmembrane region" description="Helical" evidence="1">
    <location>
        <begin position="91"/>
        <end position="108"/>
    </location>
</feature>
<dbReference type="InterPro" id="IPR011642">
    <property type="entry name" value="Gate_dom"/>
</dbReference>
<proteinExistence type="predicted"/>
<protein>
    <submittedName>
        <fullName evidence="3">Nucleoside recognition domain protein</fullName>
    </submittedName>
</protein>
<dbReference type="KEGG" id="hor:Hore_08280"/>
<feature type="transmembrane region" description="Helical" evidence="1">
    <location>
        <begin position="21"/>
        <end position="41"/>
    </location>
</feature>
<keyword evidence="1" id="KW-0812">Transmembrane</keyword>
<name>B8CWB6_HALOH</name>
<keyword evidence="1" id="KW-1133">Transmembrane helix</keyword>
<dbReference type="EMBL" id="CP001098">
    <property type="protein sequence ID" value="ACL69585.1"/>
    <property type="molecule type" value="Genomic_DNA"/>
</dbReference>